<evidence type="ECO:0000313" key="3">
    <source>
        <dbReference type="Proteomes" id="UP000319160"/>
    </source>
</evidence>
<dbReference type="Proteomes" id="UP000319160">
    <property type="component" value="Unassembled WGS sequence"/>
</dbReference>
<dbReference type="Pfam" id="PF22607">
    <property type="entry name" value="FAD_binding-like"/>
    <property type="match status" value="1"/>
</dbReference>
<reference evidence="3" key="1">
    <citation type="submission" date="2019-06" db="EMBL/GenBank/DDBJ databases">
        <title>Draft genome sequence of the griseofulvin-producing fungus Xylaria cubensis strain G536.</title>
        <authorList>
            <person name="Mead M.E."/>
            <person name="Raja H.A."/>
            <person name="Steenwyk J.L."/>
            <person name="Knowles S.L."/>
            <person name="Oberlies N.H."/>
            <person name="Rokas A."/>
        </authorList>
    </citation>
    <scope>NUCLEOTIDE SEQUENCE [LARGE SCALE GENOMIC DNA]</scope>
    <source>
        <strain evidence="3">G536</strain>
    </source>
</reference>
<dbReference type="PANTHER" id="PTHR47469">
    <property type="entry name" value="MONOOXYGENASE-LIKE"/>
    <property type="match status" value="1"/>
</dbReference>
<dbReference type="AlphaFoldDB" id="A0A553I6C4"/>
<organism evidence="2 3">
    <name type="scientific">Xylaria flabelliformis</name>
    <dbReference type="NCBI Taxonomy" id="2512241"/>
    <lineage>
        <taxon>Eukaryota</taxon>
        <taxon>Fungi</taxon>
        <taxon>Dikarya</taxon>
        <taxon>Ascomycota</taxon>
        <taxon>Pezizomycotina</taxon>
        <taxon>Sordariomycetes</taxon>
        <taxon>Xylariomycetidae</taxon>
        <taxon>Xylariales</taxon>
        <taxon>Xylariaceae</taxon>
        <taxon>Xylaria</taxon>
    </lineage>
</organism>
<evidence type="ECO:0000259" key="1">
    <source>
        <dbReference type="Pfam" id="PF22607"/>
    </source>
</evidence>
<dbReference type="PANTHER" id="PTHR47469:SF2">
    <property type="entry name" value="OS06G0597600 PROTEIN"/>
    <property type="match status" value="1"/>
</dbReference>
<dbReference type="OrthoDB" id="16820at2759"/>
<dbReference type="Gene3D" id="3.30.9.60">
    <property type="match status" value="1"/>
</dbReference>
<comment type="caution">
    <text evidence="2">The sequence shown here is derived from an EMBL/GenBank/DDBJ whole genome shotgun (WGS) entry which is preliminary data.</text>
</comment>
<evidence type="ECO:0000313" key="2">
    <source>
        <dbReference type="EMBL" id="TRX95758.1"/>
    </source>
</evidence>
<dbReference type="InterPro" id="IPR036188">
    <property type="entry name" value="FAD/NAD-bd_sf"/>
</dbReference>
<name>A0A553I6C4_9PEZI</name>
<accession>A0A553I6C4</accession>
<dbReference type="SUPFAM" id="SSF54373">
    <property type="entry name" value="FAD-linked reductases, C-terminal domain"/>
    <property type="match status" value="1"/>
</dbReference>
<sequence>MSSLAQDECVGRRVIIVGGSIAGLMCGLLLKHVGCNVEILEQDSDDRKSHMAGIAMGPNVMDLLRDHDRLKKPFTYGIDGLQSLGTGNKPRIVATGKREITSWDALYYRLRSNFDGWVSAYYPQPPKADIMDGTTAYHSNTRVLDVGRPDASDAHLTVTSVNRHTNAVSERNADLVIGADGADSMIRAKYQPAVQRRYAGYVVWRGTVQEEHLSDPTLKAVAHSAINHTMDQHHIIAYVIPGKDGSLQAGERLVNFCWYTNETPESLDDILRDRIDGHRHRNTVPAGRVKESAWEARLKHARAVPLPPAMLEIVEKIQEPFIQVISDFFSPKGAFENGQVLLMGDALTLVRPHAGLSSAKSAFHSRAIEDFVRGKTSIQEWETCVLRYSYLHWTQGVYWGTFYQGSMSMAIISGAHYWTYSAWYRFTSWMEAMLTSGGKSSSVSDECTT</sequence>
<protein>
    <recommendedName>
        <fullName evidence="1">2,6-dihydroxypyridine 3-monooxygenase substrate binding domain-containing protein</fullName>
    </recommendedName>
</protein>
<proteinExistence type="predicted"/>
<keyword evidence="3" id="KW-1185">Reference proteome</keyword>
<dbReference type="EMBL" id="VFLP01000014">
    <property type="protein sequence ID" value="TRX95758.1"/>
    <property type="molecule type" value="Genomic_DNA"/>
</dbReference>
<dbReference type="InterPro" id="IPR054707">
    <property type="entry name" value="DhpH_subs-bd"/>
</dbReference>
<gene>
    <name evidence="2" type="ORF">FHL15_003312</name>
</gene>
<dbReference type="SUPFAM" id="SSF51905">
    <property type="entry name" value="FAD/NAD(P)-binding domain"/>
    <property type="match status" value="1"/>
</dbReference>
<feature type="domain" description="2,6-dihydroxypyridine 3-monooxygenase substrate binding" evidence="1">
    <location>
        <begin position="198"/>
        <end position="327"/>
    </location>
</feature>
<dbReference type="Gene3D" id="3.50.50.60">
    <property type="entry name" value="FAD/NAD(P)-binding domain"/>
    <property type="match status" value="1"/>
</dbReference>
<dbReference type="InterPro" id="IPR053212">
    <property type="entry name" value="DHP_3-monooxygenase"/>
</dbReference>
<dbReference type="STRING" id="2512241.A0A553I6C4"/>
<dbReference type="PRINTS" id="PR00420">
    <property type="entry name" value="RNGMNOXGNASE"/>
</dbReference>